<dbReference type="Gene3D" id="3.30.70.2050">
    <property type="match status" value="1"/>
</dbReference>
<dbReference type="InterPro" id="IPR008719">
    <property type="entry name" value="N2O_reductase_NosL"/>
</dbReference>
<dbReference type="PANTHER" id="PTHR41247:SF1">
    <property type="entry name" value="HTH-TYPE TRANSCRIPTIONAL REPRESSOR YCNK"/>
    <property type="match status" value="1"/>
</dbReference>
<dbReference type="SUPFAM" id="SSF160387">
    <property type="entry name" value="NosL/MerB-like"/>
    <property type="match status" value="1"/>
</dbReference>
<keyword evidence="1" id="KW-0732">Signal</keyword>
<feature type="signal peptide" evidence="1">
    <location>
        <begin position="1"/>
        <end position="28"/>
    </location>
</feature>
<evidence type="ECO:0000313" key="3">
    <source>
        <dbReference type="Proteomes" id="UP001147830"/>
    </source>
</evidence>
<comment type="caution">
    <text evidence="2">The sequence shown here is derived from an EMBL/GenBank/DDBJ whole genome shotgun (WGS) entry which is preliminary data.</text>
</comment>
<gene>
    <name evidence="2" type="ORF">NYR02_07515</name>
</gene>
<feature type="chain" id="PRO_5040911956" evidence="1">
    <location>
        <begin position="29"/>
        <end position="182"/>
    </location>
</feature>
<name>A0A9X3AGU9_9GAMM</name>
<sequence length="182" mass="20221">MKKVCSFISVVTLMLSALLAGCSQPTNSETTKRSPVAFHSSDECHVCGMAITRFPGPKGEAITGNGKIRKFCSSAEMLHWWLQPENQVQQMTLYVHDMSRSDWNQPDDAHLIDAMQAFYVVAPDMAGAMGTPIASFADKENAEIFASDRKTSVMTFSQLKDALLQHQQMMGDNHSEDHSMHH</sequence>
<evidence type="ECO:0000313" key="2">
    <source>
        <dbReference type="EMBL" id="MCT7358861.1"/>
    </source>
</evidence>
<dbReference type="PANTHER" id="PTHR41247">
    <property type="entry name" value="HTH-TYPE TRANSCRIPTIONAL REPRESSOR YCNK"/>
    <property type="match status" value="1"/>
</dbReference>
<accession>A0A9X3AGU9</accession>
<protein>
    <submittedName>
        <fullName evidence="2">Nitrous oxide reductase accessory protein NosL</fullName>
    </submittedName>
</protein>
<dbReference type="Gene3D" id="3.30.70.2060">
    <property type="match status" value="1"/>
</dbReference>
<keyword evidence="3" id="KW-1185">Reference proteome</keyword>
<reference evidence="2" key="1">
    <citation type="journal article" date="2022" name="Front. Microbiol.">
        <title>Genome-based taxonomic rearrangement of Oceanobacter-related bacteria including the description of Thalassolituus hydrocarbonoclasticus sp. nov. and Thalassolituus pacificus sp. nov. and emended description of the genus Thalassolituus.</title>
        <authorList>
            <person name="Dong C."/>
            <person name="Wei L."/>
            <person name="Wang J."/>
            <person name="Lai Q."/>
            <person name="Huang Z."/>
            <person name="Shao Z."/>
        </authorList>
    </citation>
    <scope>NUCLEOTIDE SEQUENCE</scope>
    <source>
        <strain evidence="2">59MF3M-4</strain>
    </source>
</reference>
<dbReference type="EMBL" id="JAOANI010000015">
    <property type="protein sequence ID" value="MCT7358861.1"/>
    <property type="molecule type" value="Genomic_DNA"/>
</dbReference>
<evidence type="ECO:0000256" key="1">
    <source>
        <dbReference type="SAM" id="SignalP"/>
    </source>
</evidence>
<dbReference type="AlphaFoldDB" id="A0A9X3AGU9"/>
<organism evidence="2 3">
    <name type="scientific">Thalassolituus pacificus</name>
    <dbReference type="NCBI Taxonomy" id="2975440"/>
    <lineage>
        <taxon>Bacteria</taxon>
        <taxon>Pseudomonadati</taxon>
        <taxon>Pseudomonadota</taxon>
        <taxon>Gammaproteobacteria</taxon>
        <taxon>Oceanospirillales</taxon>
        <taxon>Oceanospirillaceae</taxon>
        <taxon>Thalassolituus</taxon>
    </lineage>
</organism>
<dbReference type="Proteomes" id="UP001147830">
    <property type="component" value="Unassembled WGS sequence"/>
</dbReference>
<dbReference type="Pfam" id="PF05573">
    <property type="entry name" value="NosL"/>
    <property type="match status" value="1"/>
</dbReference>
<dbReference type="RefSeq" id="WP_260975762.1">
    <property type="nucleotide sequence ID" value="NZ_JAOANI010000015.1"/>
</dbReference>
<proteinExistence type="predicted"/>
<dbReference type="PROSITE" id="PS51257">
    <property type="entry name" value="PROKAR_LIPOPROTEIN"/>
    <property type="match status" value="1"/>
</dbReference>
<reference evidence="2" key="2">
    <citation type="submission" date="2022-08" db="EMBL/GenBank/DDBJ databases">
        <authorList>
            <person name="Dong C."/>
        </authorList>
    </citation>
    <scope>NUCLEOTIDE SEQUENCE</scope>
    <source>
        <strain evidence="2">59MF3M-4</strain>
    </source>
</reference>